<evidence type="ECO:0000313" key="3">
    <source>
        <dbReference type="Proteomes" id="UP000187035"/>
    </source>
</evidence>
<feature type="region of interest" description="Disordered" evidence="1">
    <location>
        <begin position="1"/>
        <end position="63"/>
    </location>
</feature>
<proteinExistence type="predicted"/>
<dbReference type="Proteomes" id="UP000187035">
    <property type="component" value="Unassembled WGS sequence"/>
</dbReference>
<name>A0A854DC84_ACTNA</name>
<organism evidence="2 3">
    <name type="scientific">Actinomyces naeslundii</name>
    <dbReference type="NCBI Taxonomy" id="1655"/>
    <lineage>
        <taxon>Bacteria</taxon>
        <taxon>Bacillati</taxon>
        <taxon>Actinomycetota</taxon>
        <taxon>Actinomycetes</taxon>
        <taxon>Actinomycetales</taxon>
        <taxon>Actinomycetaceae</taxon>
        <taxon>Actinomyces</taxon>
    </lineage>
</organism>
<evidence type="ECO:0000256" key="1">
    <source>
        <dbReference type="SAM" id="MobiDB-lite"/>
    </source>
</evidence>
<comment type="caution">
    <text evidence="2">The sequence shown here is derived from an EMBL/GenBank/DDBJ whole genome shotgun (WGS) entry which is preliminary data.</text>
</comment>
<accession>A0A854DC84</accession>
<protein>
    <submittedName>
        <fullName evidence="2">Uncharacterized protein</fullName>
    </submittedName>
</protein>
<evidence type="ECO:0000313" key="2">
    <source>
        <dbReference type="EMBL" id="OMG38597.1"/>
    </source>
</evidence>
<feature type="compositionally biased region" description="Basic and acidic residues" evidence="1">
    <location>
        <begin position="35"/>
        <end position="47"/>
    </location>
</feature>
<reference evidence="2 3" key="1">
    <citation type="submission" date="2016-12" db="EMBL/GenBank/DDBJ databases">
        <title>Genomic comparison of strains in the 'Actinomyces naeslundii' group.</title>
        <authorList>
            <person name="Mughal S.R."/>
            <person name="Do T."/>
            <person name="Gilbert S.C."/>
            <person name="Witherden E.A."/>
            <person name="Didelot X."/>
            <person name="Beighton D."/>
        </authorList>
    </citation>
    <scope>NUCLEOTIDE SEQUENCE [LARGE SCALE GENOMIC DNA]</scope>
    <source>
        <strain evidence="2 3">NCTC 10301</strain>
    </source>
</reference>
<feature type="compositionally biased region" description="Polar residues" evidence="1">
    <location>
        <begin position="53"/>
        <end position="63"/>
    </location>
</feature>
<gene>
    <name evidence="2" type="ORF">BKH33_01535</name>
</gene>
<dbReference type="AlphaFoldDB" id="A0A854DC84"/>
<dbReference type="EMBL" id="MSRR01000003">
    <property type="protein sequence ID" value="OMG38597.1"/>
    <property type="molecule type" value="Genomic_DNA"/>
</dbReference>
<sequence length="63" mass="6797">MPEAFRHNHPFLAAGTNSSPDGRAHRHAPFPGLDETSRSEHAPDVGHRAATGSILQDSSRFPP</sequence>